<dbReference type="FunFam" id="1.10.8.60:FF:000074">
    <property type="entry name" value="Chromosome transmission fidelity protein 18"/>
    <property type="match status" value="1"/>
</dbReference>
<keyword evidence="7" id="KW-0539">Nucleus</keyword>
<feature type="compositionally biased region" description="Polar residues" evidence="11">
    <location>
        <begin position="57"/>
        <end position="67"/>
    </location>
</feature>
<evidence type="ECO:0000256" key="1">
    <source>
        <dbReference type="ARBA" id="ARBA00004123"/>
    </source>
</evidence>
<keyword evidence="5" id="KW-0067">ATP-binding</keyword>
<feature type="region of interest" description="Disordered" evidence="11">
    <location>
        <begin position="802"/>
        <end position="847"/>
    </location>
</feature>
<dbReference type="PANTHER" id="PTHR46765:SF1">
    <property type="entry name" value="P-LOOP CONTAINING NUCLEOSIDE TRIPHOSPHATE HYDROLASES SUPERFAMILY PROTEIN"/>
    <property type="match status" value="1"/>
</dbReference>
<dbReference type="PANTHER" id="PTHR46765">
    <property type="entry name" value="P-LOOP CONTAINING NUCLEOSIDE TRIPHOSPHATE HYDROLASES SUPERFAMILY PROTEIN"/>
    <property type="match status" value="1"/>
</dbReference>
<evidence type="ECO:0000256" key="10">
    <source>
        <dbReference type="ARBA" id="ARBA00069525"/>
    </source>
</evidence>
<dbReference type="AlphaFoldDB" id="A0A8S9MF84"/>
<keyword evidence="6" id="KW-0238">DNA-binding</keyword>
<evidence type="ECO:0000256" key="7">
    <source>
        <dbReference type="ARBA" id="ARBA00023242"/>
    </source>
</evidence>
<evidence type="ECO:0000256" key="4">
    <source>
        <dbReference type="ARBA" id="ARBA00022741"/>
    </source>
</evidence>
<reference evidence="13" key="1">
    <citation type="submission" date="2019-12" db="EMBL/GenBank/DDBJ databases">
        <title>Genome sequencing and annotation of Brassica cretica.</title>
        <authorList>
            <person name="Studholme D.J."/>
            <person name="Sarris P.F."/>
        </authorList>
    </citation>
    <scope>NUCLEOTIDE SEQUENCE</scope>
    <source>
        <strain evidence="13">PFS-001/15</strain>
        <tissue evidence="13">Leaf</tissue>
    </source>
</reference>
<dbReference type="CDD" id="cd00009">
    <property type="entry name" value="AAA"/>
    <property type="match status" value="1"/>
</dbReference>
<dbReference type="GO" id="GO:0005634">
    <property type="term" value="C:nucleus"/>
    <property type="evidence" value="ECO:0007669"/>
    <property type="project" value="UniProtKB-SubCell"/>
</dbReference>
<gene>
    <name evidence="13" type="ORF">F2Q68_00038305</name>
</gene>
<dbReference type="GO" id="GO:0005524">
    <property type="term" value="F:ATP binding"/>
    <property type="evidence" value="ECO:0007669"/>
    <property type="project" value="UniProtKB-KW"/>
</dbReference>
<dbReference type="Pfam" id="PF00004">
    <property type="entry name" value="AAA"/>
    <property type="match status" value="1"/>
</dbReference>
<evidence type="ECO:0000256" key="5">
    <source>
        <dbReference type="ARBA" id="ARBA00022840"/>
    </source>
</evidence>
<comment type="caution">
    <text evidence="13">The sequence shown here is derived from an EMBL/GenBank/DDBJ whole genome shotgun (WGS) entry which is preliminary data.</text>
</comment>
<evidence type="ECO:0000259" key="12">
    <source>
        <dbReference type="SMART" id="SM00382"/>
    </source>
</evidence>
<feature type="region of interest" description="Disordered" evidence="11">
    <location>
        <begin position="18"/>
        <end position="76"/>
    </location>
</feature>
<evidence type="ECO:0000256" key="6">
    <source>
        <dbReference type="ARBA" id="ARBA00023125"/>
    </source>
</evidence>
<dbReference type="Gene3D" id="3.40.50.300">
    <property type="entry name" value="P-loop containing nucleotide triphosphate hydrolases"/>
    <property type="match status" value="1"/>
</dbReference>
<accession>A0A8S9MF84</accession>
<keyword evidence="3" id="KW-0235">DNA replication</keyword>
<evidence type="ECO:0000256" key="2">
    <source>
        <dbReference type="ARBA" id="ARBA00011480"/>
    </source>
</evidence>
<dbReference type="SMART" id="SM00382">
    <property type="entry name" value="AAA"/>
    <property type="match status" value="1"/>
</dbReference>
<feature type="domain" description="AAA+ ATPase" evidence="12">
    <location>
        <begin position="313"/>
        <end position="462"/>
    </location>
</feature>
<organism evidence="13 14">
    <name type="scientific">Brassica cretica</name>
    <name type="common">Mustard</name>
    <dbReference type="NCBI Taxonomy" id="69181"/>
    <lineage>
        <taxon>Eukaryota</taxon>
        <taxon>Viridiplantae</taxon>
        <taxon>Streptophyta</taxon>
        <taxon>Embryophyta</taxon>
        <taxon>Tracheophyta</taxon>
        <taxon>Spermatophyta</taxon>
        <taxon>Magnoliopsida</taxon>
        <taxon>eudicotyledons</taxon>
        <taxon>Gunneridae</taxon>
        <taxon>Pentapetalae</taxon>
        <taxon>rosids</taxon>
        <taxon>malvids</taxon>
        <taxon>Brassicales</taxon>
        <taxon>Brassicaceae</taxon>
        <taxon>Brassiceae</taxon>
        <taxon>Brassica</taxon>
    </lineage>
</organism>
<dbReference type="InterPro" id="IPR053016">
    <property type="entry name" value="CTF18-RFC_complex"/>
</dbReference>
<dbReference type="GO" id="GO:0005737">
    <property type="term" value="C:cytoplasm"/>
    <property type="evidence" value="ECO:0007669"/>
    <property type="project" value="UniProtKB-ARBA"/>
</dbReference>
<comment type="similarity">
    <text evidence="9">Belongs to the activator 1 small subunits family. CTF18 subfamily.</text>
</comment>
<dbReference type="InterPro" id="IPR027417">
    <property type="entry name" value="P-loop_NTPase"/>
</dbReference>
<dbReference type="InterPro" id="IPR047854">
    <property type="entry name" value="RFC_lid"/>
</dbReference>
<comment type="subunit">
    <text evidence="2">Heterotetramer of subunits RFC2, RFC3, RFC4 and RFC5 that can form a complex with RFC1.</text>
</comment>
<dbReference type="EMBL" id="QGKW02000007">
    <property type="protein sequence ID" value="KAF2617177.1"/>
    <property type="molecule type" value="Genomic_DNA"/>
</dbReference>
<evidence type="ECO:0000313" key="13">
    <source>
        <dbReference type="EMBL" id="KAF2617177.1"/>
    </source>
</evidence>
<dbReference type="GO" id="GO:0003677">
    <property type="term" value="F:DNA binding"/>
    <property type="evidence" value="ECO:0007669"/>
    <property type="project" value="UniProtKB-KW"/>
</dbReference>
<dbReference type="Proteomes" id="UP000712281">
    <property type="component" value="Unassembled WGS sequence"/>
</dbReference>
<dbReference type="InterPro" id="IPR003593">
    <property type="entry name" value="AAA+_ATPase"/>
</dbReference>
<protein>
    <recommendedName>
        <fullName evidence="10">Chromosome transmission fidelity protein 18 homolog</fullName>
    </recommendedName>
</protein>
<keyword evidence="4" id="KW-0547">Nucleotide-binding</keyword>
<evidence type="ECO:0000256" key="9">
    <source>
        <dbReference type="ARBA" id="ARBA00043975"/>
    </source>
</evidence>
<proteinExistence type="inferred from homology"/>
<keyword evidence="8" id="KW-0131">Cell cycle</keyword>
<dbReference type="InterPro" id="IPR003959">
    <property type="entry name" value="ATPase_AAA_core"/>
</dbReference>
<dbReference type="CDD" id="cd18140">
    <property type="entry name" value="HLD_clamp_RFC"/>
    <property type="match status" value="1"/>
</dbReference>
<evidence type="ECO:0000256" key="3">
    <source>
        <dbReference type="ARBA" id="ARBA00022705"/>
    </source>
</evidence>
<sequence>MEFDIPLPEELELLEANSYYPEEEDDDYLNFEEAPYPYPIDGDEEKEEEEEEEIAQKESNIQQSESPDINGCKRPRSLVSDPIVNLDEASEKRSKVNDNRVEMEDEEWLRFSPVKEAVQIMEEEEEVISQETVFSRLIAVYVGTLLWTRFGTPFRFLYGGIQSSGKNYLPQKFRVLIFCRLFSILSGPFSKSYWFYHCKALINCLYALQTSSEDQNEAMTAETSVMHEKLWVDKYSPSSFTELLSDEQTNLEVLLWLKQWDASVFGSEIRSTTDEVLSALKRHSTPNSDVSNSNTTDNHDMRNKKSKLIGPPEQKILLLCGPPGLGKTTLAHVAAKHCGYRVVEINASDERSAAAIETRILDVVQMNSVTADSRPKCLVIDEIDGALGNGKGAVDVILKMVLEERKNATGKENIDNGKTSSKKERRTAPLSRPVICICNDLYAPVFRPLRQIAKVYIFVQPTVSRVVNRLKYICNMEGMKTRSFGLSALADYTECDIRSCLNTLQFLNKKNETLNVIDIGSQVVGRKDMSKSLFDIWKEIFNKRKMKRERSNDASGSDAKKFDFLHSLVSTRGDYDLIFDGIHENILQLQYHDPAMDKTVSCLDCLGTSDLLHRYIMRTQQMSLYVYVPSLVIPIHHRVAHIQRPAIQWPKSYHRHLSIKSFVEDSVSPLLHILSPPTHRPVASHLLSERQKDQLASLVMLMHSYSLTYKTVKLDPALSNPRESAASDASVLALDPHLFDFISFKGRQIKHHVLTLAMKQVLVHEVEKQKILLQASEGRSGILSKPEIKKTNPDLVRKTIAASNESHRHPVTSKPPSVLTWEDHHDTKSSRKDYEDPEDVQKRATAKRNSRPLLFKFNEGFTNAVMRPVRMREFLL</sequence>
<name>A0A8S9MF84_BRACR</name>
<dbReference type="SUPFAM" id="SSF52540">
    <property type="entry name" value="P-loop containing nucleoside triphosphate hydrolases"/>
    <property type="match status" value="1"/>
</dbReference>
<feature type="compositionally biased region" description="Acidic residues" evidence="11">
    <location>
        <begin position="21"/>
        <end position="30"/>
    </location>
</feature>
<comment type="subcellular location">
    <subcellularLocation>
        <location evidence="1">Nucleus</location>
    </subcellularLocation>
</comment>
<dbReference type="FunFam" id="3.40.50.300:FF:001083">
    <property type="entry name" value="Chromosome transmission fidelity factor 18"/>
    <property type="match status" value="1"/>
</dbReference>
<feature type="region of interest" description="Disordered" evidence="11">
    <location>
        <begin position="281"/>
        <end position="307"/>
    </location>
</feature>
<feature type="compositionally biased region" description="Acidic residues" evidence="11">
    <location>
        <begin position="41"/>
        <end position="53"/>
    </location>
</feature>
<dbReference type="Gene3D" id="1.10.8.60">
    <property type="match status" value="1"/>
</dbReference>
<evidence type="ECO:0000313" key="14">
    <source>
        <dbReference type="Proteomes" id="UP000712281"/>
    </source>
</evidence>
<feature type="compositionally biased region" description="Basic and acidic residues" evidence="11">
    <location>
        <begin position="821"/>
        <end position="842"/>
    </location>
</feature>
<dbReference type="GO" id="GO:0006260">
    <property type="term" value="P:DNA replication"/>
    <property type="evidence" value="ECO:0007669"/>
    <property type="project" value="UniProtKB-KW"/>
</dbReference>
<evidence type="ECO:0000256" key="11">
    <source>
        <dbReference type="SAM" id="MobiDB-lite"/>
    </source>
</evidence>
<dbReference type="GO" id="GO:0016887">
    <property type="term" value="F:ATP hydrolysis activity"/>
    <property type="evidence" value="ECO:0007669"/>
    <property type="project" value="InterPro"/>
</dbReference>
<feature type="compositionally biased region" description="Low complexity" evidence="11">
    <location>
        <begin position="285"/>
        <end position="296"/>
    </location>
</feature>
<evidence type="ECO:0000256" key="8">
    <source>
        <dbReference type="ARBA" id="ARBA00023306"/>
    </source>
</evidence>